<dbReference type="AlphaFoldDB" id="A0A5C5ZBB5"/>
<evidence type="ECO:0000313" key="2">
    <source>
        <dbReference type="Proteomes" id="UP000315010"/>
    </source>
</evidence>
<proteinExistence type="predicted"/>
<accession>A0A5C5ZBB5</accession>
<keyword evidence="2" id="KW-1185">Reference proteome</keyword>
<evidence type="ECO:0000313" key="1">
    <source>
        <dbReference type="EMBL" id="TWT84679.1"/>
    </source>
</evidence>
<dbReference type="EMBL" id="SJPJ01000001">
    <property type="protein sequence ID" value="TWT84679.1"/>
    <property type="molecule type" value="Genomic_DNA"/>
</dbReference>
<comment type="caution">
    <text evidence="1">The sequence shown here is derived from an EMBL/GenBank/DDBJ whole genome shotgun (WGS) entry which is preliminary data.</text>
</comment>
<reference evidence="1 2" key="1">
    <citation type="submission" date="2019-02" db="EMBL/GenBank/DDBJ databases">
        <title>Deep-cultivation of Planctomycetes and their phenomic and genomic characterization uncovers novel biology.</title>
        <authorList>
            <person name="Wiegand S."/>
            <person name="Jogler M."/>
            <person name="Boedeker C."/>
            <person name="Pinto D."/>
            <person name="Vollmers J."/>
            <person name="Rivas-Marin E."/>
            <person name="Kohn T."/>
            <person name="Peeters S.H."/>
            <person name="Heuer A."/>
            <person name="Rast P."/>
            <person name="Oberbeckmann S."/>
            <person name="Bunk B."/>
            <person name="Jeske O."/>
            <person name="Meyerdierks A."/>
            <person name="Storesund J.E."/>
            <person name="Kallscheuer N."/>
            <person name="Luecker S."/>
            <person name="Lage O.M."/>
            <person name="Pohl T."/>
            <person name="Merkel B.J."/>
            <person name="Hornburger P."/>
            <person name="Mueller R.-W."/>
            <person name="Bruemmer F."/>
            <person name="Labrenz M."/>
            <person name="Spormann A.M."/>
            <person name="Op Den Camp H."/>
            <person name="Overmann J."/>
            <person name="Amann R."/>
            <person name="Jetten M.S.M."/>
            <person name="Mascher T."/>
            <person name="Medema M.H."/>
            <person name="Devos D.P."/>
            <person name="Kaster A.-K."/>
            <person name="Ovreas L."/>
            <person name="Rohde M."/>
            <person name="Galperin M.Y."/>
            <person name="Jogler C."/>
        </authorList>
    </citation>
    <scope>NUCLEOTIDE SEQUENCE [LARGE SCALE GENOMIC DNA]</scope>
    <source>
        <strain evidence="1 2">CA13</strain>
    </source>
</reference>
<gene>
    <name evidence="1" type="ORF">CA13_61590</name>
</gene>
<name>A0A5C5ZBB5_9BACT</name>
<protein>
    <submittedName>
        <fullName evidence="1">Uncharacterized protein</fullName>
    </submittedName>
</protein>
<dbReference type="Proteomes" id="UP000315010">
    <property type="component" value="Unassembled WGS sequence"/>
</dbReference>
<organism evidence="1 2">
    <name type="scientific">Novipirellula herctigrandis</name>
    <dbReference type="NCBI Taxonomy" id="2527986"/>
    <lineage>
        <taxon>Bacteria</taxon>
        <taxon>Pseudomonadati</taxon>
        <taxon>Planctomycetota</taxon>
        <taxon>Planctomycetia</taxon>
        <taxon>Pirellulales</taxon>
        <taxon>Pirellulaceae</taxon>
        <taxon>Novipirellula</taxon>
    </lineage>
</organism>
<sequence>MRPAQTTEPFGGFDPIVATNPFAHQHDQLVALALMRTFVVVMNQKLLHRISYCILTQ</sequence>